<dbReference type="HOGENOM" id="CLU_1568614_0_0_5"/>
<sequence length="170" mass="18476">MTRKYGSLKNAFILIGFVMLFGCGEAPPARTPDGVFIEPLPALASWAHEFQDADINSHFKLEAGNCIGYLDLVESRFKGEPSGVTIRGWAWDSVAAKPYDKFLVVDESDQIVGAGFSEGNREDVLSAIAQVTQPDVGFLAIAKRETGKLKVFGVYLDTKSACQLGTEIQL</sequence>
<dbReference type="OrthoDB" id="7210891at2"/>
<geneLocation type="plasmid" evidence="1 2">
    <name>pHbal01</name>
</geneLocation>
<proteinExistence type="predicted"/>
<organism evidence="1 2">
    <name type="scientific">Hirschia baltica (strain ATCC 49814 / DSM 5838 / IFAM 1418)</name>
    <dbReference type="NCBI Taxonomy" id="582402"/>
    <lineage>
        <taxon>Bacteria</taxon>
        <taxon>Pseudomonadati</taxon>
        <taxon>Pseudomonadota</taxon>
        <taxon>Alphaproteobacteria</taxon>
        <taxon>Hyphomonadales</taxon>
        <taxon>Hyphomonadaceae</taxon>
        <taxon>Hirschia</taxon>
    </lineage>
</organism>
<dbReference type="Proteomes" id="UP000002745">
    <property type="component" value="Plasmid pHbal01"/>
</dbReference>
<dbReference type="AlphaFoldDB" id="C6XS44"/>
<dbReference type="EMBL" id="CP001679">
    <property type="protein sequence ID" value="ACT60885.1"/>
    <property type="molecule type" value="Genomic_DNA"/>
</dbReference>
<name>C6XS44_HIRBI</name>
<accession>C6XS44</accession>
<dbReference type="RefSeq" id="WP_012778272.1">
    <property type="nucleotide sequence ID" value="NC_012983.1"/>
</dbReference>
<protein>
    <recommendedName>
        <fullName evidence="3">Lipoprotein</fullName>
    </recommendedName>
</protein>
<evidence type="ECO:0000313" key="1">
    <source>
        <dbReference type="EMBL" id="ACT60885.1"/>
    </source>
</evidence>
<dbReference type="PROSITE" id="PS51257">
    <property type="entry name" value="PROKAR_LIPOPROTEIN"/>
    <property type="match status" value="1"/>
</dbReference>
<evidence type="ECO:0008006" key="3">
    <source>
        <dbReference type="Google" id="ProtNLM"/>
    </source>
</evidence>
<dbReference type="KEGG" id="hba:Hbal_3218"/>
<dbReference type="eggNOG" id="ENOG5032Q9F">
    <property type="taxonomic scope" value="Bacteria"/>
</dbReference>
<keyword evidence="2" id="KW-1185">Reference proteome</keyword>
<gene>
    <name evidence="1" type="ordered locus">Hbal_3218</name>
</gene>
<evidence type="ECO:0000313" key="2">
    <source>
        <dbReference type="Proteomes" id="UP000002745"/>
    </source>
</evidence>
<keyword evidence="1" id="KW-0614">Plasmid</keyword>
<reference evidence="2" key="1">
    <citation type="journal article" date="2011" name="J. Bacteriol.">
        <title>Genome sequences of eight morphologically diverse alphaproteobacteria.</title>
        <authorList>
            <consortium name="US DOE Joint Genome Institute"/>
            <person name="Brown P.J."/>
            <person name="Kysela D.T."/>
            <person name="Buechlein A."/>
            <person name="Hemmerich C."/>
            <person name="Brun Y.V."/>
        </authorList>
    </citation>
    <scope>NUCLEOTIDE SEQUENCE [LARGE SCALE GENOMIC DNA]</scope>
    <source>
        <strain evidence="2">ATCC 49814 / DSM 5838 / IFAM 1418</strain>
        <plasmid evidence="2">pHbal01</plasmid>
    </source>
</reference>